<dbReference type="RefSeq" id="WP_085877274.1">
    <property type="nucleotide sequence ID" value="NZ_FWFZ01000001.1"/>
</dbReference>
<dbReference type="Pfam" id="PF13430">
    <property type="entry name" value="DUF4112"/>
    <property type="match status" value="1"/>
</dbReference>
<dbReference type="Proteomes" id="UP000193900">
    <property type="component" value="Unassembled WGS sequence"/>
</dbReference>
<dbReference type="PANTHER" id="PTHR35519">
    <property type="entry name" value="MEMBRANE PROTEINS"/>
    <property type="match status" value="1"/>
</dbReference>
<dbReference type="InterPro" id="IPR025187">
    <property type="entry name" value="DUF4112"/>
</dbReference>
<reference evidence="2 3" key="1">
    <citation type="submission" date="2017-03" db="EMBL/GenBank/DDBJ databases">
        <authorList>
            <person name="Afonso C.L."/>
            <person name="Miller P.J."/>
            <person name="Scott M.A."/>
            <person name="Spackman E."/>
            <person name="Goraichik I."/>
            <person name="Dimitrov K.M."/>
            <person name="Suarez D.L."/>
            <person name="Swayne D.E."/>
        </authorList>
    </citation>
    <scope>NUCLEOTIDE SEQUENCE [LARGE SCALE GENOMIC DNA]</scope>
    <source>
        <strain evidence="2 3">CECT 7023</strain>
    </source>
</reference>
<evidence type="ECO:0000313" key="2">
    <source>
        <dbReference type="EMBL" id="SLN18077.1"/>
    </source>
</evidence>
<gene>
    <name evidence="2" type="ORF">ROA7023_00367</name>
</gene>
<dbReference type="OrthoDB" id="513552at2"/>
<evidence type="ECO:0008006" key="4">
    <source>
        <dbReference type="Google" id="ProtNLM"/>
    </source>
</evidence>
<organism evidence="2 3">
    <name type="scientific">Roseisalinus antarcticus</name>
    <dbReference type="NCBI Taxonomy" id="254357"/>
    <lineage>
        <taxon>Bacteria</taxon>
        <taxon>Pseudomonadati</taxon>
        <taxon>Pseudomonadota</taxon>
        <taxon>Alphaproteobacteria</taxon>
        <taxon>Rhodobacterales</taxon>
        <taxon>Roseobacteraceae</taxon>
        <taxon>Roseisalinus</taxon>
    </lineage>
</organism>
<dbReference type="AlphaFoldDB" id="A0A1Y5RJW5"/>
<name>A0A1Y5RJW5_9RHOB</name>
<sequence>MPPDIILDEELARLRRVAWRMDALVYIPRTNISLGLDNILGLIPGVGDLLSLAPSVWMIHRAWKLGATAGAIAFMVTNLVADLIVGTAPILGDIFDVLYNANIRNYQLLEKNLIRQAERARTVQEPPRRSLPPQPAALLAA</sequence>
<protein>
    <recommendedName>
        <fullName evidence="4">DUF4112 domain-containing protein</fullName>
    </recommendedName>
</protein>
<evidence type="ECO:0000313" key="3">
    <source>
        <dbReference type="Proteomes" id="UP000193900"/>
    </source>
</evidence>
<keyword evidence="3" id="KW-1185">Reference proteome</keyword>
<dbReference type="PANTHER" id="PTHR35519:SF2">
    <property type="entry name" value="PH DOMAIN PROTEIN"/>
    <property type="match status" value="1"/>
</dbReference>
<accession>A0A1Y5RJW5</accession>
<feature type="region of interest" description="Disordered" evidence="1">
    <location>
        <begin position="120"/>
        <end position="141"/>
    </location>
</feature>
<dbReference type="EMBL" id="FWFZ01000001">
    <property type="protein sequence ID" value="SLN18077.1"/>
    <property type="molecule type" value="Genomic_DNA"/>
</dbReference>
<proteinExistence type="predicted"/>
<evidence type="ECO:0000256" key="1">
    <source>
        <dbReference type="SAM" id="MobiDB-lite"/>
    </source>
</evidence>